<proteinExistence type="predicted"/>
<accession>A0AAV2LPE6</accession>
<organism evidence="1 2">
    <name type="scientific">Knipowitschia caucasica</name>
    <name type="common">Caucasian dwarf goby</name>
    <name type="synonym">Pomatoschistus caucasicus</name>
    <dbReference type="NCBI Taxonomy" id="637954"/>
    <lineage>
        <taxon>Eukaryota</taxon>
        <taxon>Metazoa</taxon>
        <taxon>Chordata</taxon>
        <taxon>Craniata</taxon>
        <taxon>Vertebrata</taxon>
        <taxon>Euteleostomi</taxon>
        <taxon>Actinopterygii</taxon>
        <taxon>Neopterygii</taxon>
        <taxon>Teleostei</taxon>
        <taxon>Neoteleostei</taxon>
        <taxon>Acanthomorphata</taxon>
        <taxon>Gobiaria</taxon>
        <taxon>Gobiiformes</taxon>
        <taxon>Gobioidei</taxon>
        <taxon>Gobiidae</taxon>
        <taxon>Gobiinae</taxon>
        <taxon>Knipowitschia</taxon>
    </lineage>
</organism>
<protein>
    <submittedName>
        <fullName evidence="1">Uncharacterized protein</fullName>
    </submittedName>
</protein>
<dbReference type="Proteomes" id="UP001497482">
    <property type="component" value="Chromosome 4"/>
</dbReference>
<evidence type="ECO:0000313" key="1">
    <source>
        <dbReference type="EMBL" id="CAL1604187.1"/>
    </source>
</evidence>
<evidence type="ECO:0000313" key="2">
    <source>
        <dbReference type="Proteomes" id="UP001497482"/>
    </source>
</evidence>
<name>A0AAV2LPE6_KNICA</name>
<reference evidence="1 2" key="1">
    <citation type="submission" date="2024-04" db="EMBL/GenBank/DDBJ databases">
        <authorList>
            <person name="Waldvogel A.-M."/>
            <person name="Schoenle A."/>
        </authorList>
    </citation>
    <scope>NUCLEOTIDE SEQUENCE [LARGE SCALE GENOMIC DNA]</scope>
</reference>
<keyword evidence="2" id="KW-1185">Reference proteome</keyword>
<dbReference type="AlphaFoldDB" id="A0AAV2LPE6"/>
<gene>
    <name evidence="1" type="ORF">KC01_LOCUS31752</name>
</gene>
<dbReference type="EMBL" id="OZ035826">
    <property type="protein sequence ID" value="CAL1604187.1"/>
    <property type="molecule type" value="Genomic_DNA"/>
</dbReference>
<sequence length="152" mass="14930">MDEGGLGGGVRGLWGGVGGEVVLVGVKGRGDGGIDEGRGLVEDYDGGGGMGGRKVGGDIMGIGGGGKVEGKRCFVGWGGMMMRKIFGDEGGGDFVDLCVFDKCFWGGKCVVVVGLGWGVLGKFGGVLGGGGGFCIGGGSWLGGWGLWSGGVC</sequence>